<name>A0ABN8YFU9_RANTA</name>
<protein>
    <submittedName>
        <fullName evidence="1">Uncharacterized protein</fullName>
    </submittedName>
</protein>
<organism evidence="1 2">
    <name type="scientific">Rangifer tarandus platyrhynchus</name>
    <name type="common">Svalbard reindeer</name>
    <dbReference type="NCBI Taxonomy" id="3082113"/>
    <lineage>
        <taxon>Eukaryota</taxon>
        <taxon>Metazoa</taxon>
        <taxon>Chordata</taxon>
        <taxon>Craniata</taxon>
        <taxon>Vertebrata</taxon>
        <taxon>Euteleostomi</taxon>
        <taxon>Mammalia</taxon>
        <taxon>Eutheria</taxon>
        <taxon>Laurasiatheria</taxon>
        <taxon>Artiodactyla</taxon>
        <taxon>Ruminantia</taxon>
        <taxon>Pecora</taxon>
        <taxon>Cervidae</taxon>
        <taxon>Odocoileinae</taxon>
        <taxon>Rangifer</taxon>
    </lineage>
</organism>
<accession>A0ABN8YFU9</accession>
<sequence length="151" mass="16548">MAPCAPHPGREVNRLILQSSVGAAQPCSIAFAEQEAWCPSISHFPSWALPHLGLHCVLSPWWKSEPLLGLSSQAISNSELCSAPCWCLVKVCSLQSLEGHDGRRVRVRTLCTGHKRILYSNFLSETGHPASFVFWRPVAEILRSITCAGSL</sequence>
<gene>
    <name evidence="1" type="ORF">MRATA1EN1_LOCUS8394</name>
</gene>
<proteinExistence type="predicted"/>
<reference evidence="1" key="1">
    <citation type="submission" date="2023-04" db="EMBL/GenBank/DDBJ databases">
        <authorList>
            <consortium name="ELIXIR-Norway"/>
        </authorList>
    </citation>
    <scope>NUCLEOTIDE SEQUENCE [LARGE SCALE GENOMIC DNA]</scope>
</reference>
<dbReference type="EMBL" id="OX459955">
    <property type="protein sequence ID" value="CAI9159432.1"/>
    <property type="molecule type" value="Genomic_DNA"/>
</dbReference>
<dbReference type="Proteomes" id="UP001176941">
    <property type="component" value="Chromosome 19"/>
</dbReference>
<evidence type="ECO:0000313" key="2">
    <source>
        <dbReference type="Proteomes" id="UP001176941"/>
    </source>
</evidence>
<keyword evidence="2" id="KW-1185">Reference proteome</keyword>
<evidence type="ECO:0000313" key="1">
    <source>
        <dbReference type="EMBL" id="CAI9159432.1"/>
    </source>
</evidence>